<dbReference type="GO" id="GO:0016020">
    <property type="term" value="C:membrane"/>
    <property type="evidence" value="ECO:0007669"/>
    <property type="project" value="UniProtKB-SubCell"/>
</dbReference>
<keyword evidence="4 5" id="KW-0472">Membrane</keyword>
<dbReference type="Gene3D" id="1.20.58.340">
    <property type="entry name" value="Magnesium transport protein CorA, transmembrane region"/>
    <property type="match status" value="1"/>
</dbReference>
<accession>A0A6A6JS24</accession>
<reference evidence="6" key="1">
    <citation type="journal article" date="2020" name="Stud. Mycol.">
        <title>101 Dothideomycetes genomes: a test case for predicting lifestyles and emergence of pathogens.</title>
        <authorList>
            <person name="Haridas S."/>
            <person name="Albert R."/>
            <person name="Binder M."/>
            <person name="Bloem J."/>
            <person name="Labutti K."/>
            <person name="Salamov A."/>
            <person name="Andreopoulos B."/>
            <person name="Baker S."/>
            <person name="Barry K."/>
            <person name="Bills G."/>
            <person name="Bluhm B."/>
            <person name="Cannon C."/>
            <person name="Castanera R."/>
            <person name="Culley D."/>
            <person name="Daum C."/>
            <person name="Ezra D."/>
            <person name="Gonzalez J."/>
            <person name="Henrissat B."/>
            <person name="Kuo A."/>
            <person name="Liang C."/>
            <person name="Lipzen A."/>
            <person name="Lutzoni F."/>
            <person name="Magnuson J."/>
            <person name="Mondo S."/>
            <person name="Nolan M."/>
            <person name="Ohm R."/>
            <person name="Pangilinan J."/>
            <person name="Park H.-J."/>
            <person name="Ramirez L."/>
            <person name="Alfaro M."/>
            <person name="Sun H."/>
            <person name="Tritt A."/>
            <person name="Yoshinaga Y."/>
            <person name="Zwiers L.-H."/>
            <person name="Turgeon B."/>
            <person name="Goodwin S."/>
            <person name="Spatafora J."/>
            <person name="Crous P."/>
            <person name="Grigoriev I."/>
        </authorList>
    </citation>
    <scope>NUCLEOTIDE SEQUENCE</scope>
    <source>
        <strain evidence="6">CBS 379.55</strain>
    </source>
</reference>
<keyword evidence="3 5" id="KW-1133">Transmembrane helix</keyword>
<dbReference type="InterPro" id="IPR045863">
    <property type="entry name" value="CorA_TM1_TM2"/>
</dbReference>
<dbReference type="SUPFAM" id="SSF144083">
    <property type="entry name" value="Magnesium transport protein CorA, transmembrane region"/>
    <property type="match status" value="1"/>
</dbReference>
<evidence type="ECO:0000256" key="5">
    <source>
        <dbReference type="SAM" id="Phobius"/>
    </source>
</evidence>
<sequence>MNPHSSIRRPRVVTRPSPPTLYFFEVWEDKLGNLCARDGQLPYDRVEDWLKLEGTYKTDANDSIDLAQSMILRLIACDFDQHPFAIGCGLPTFNQIQEAFHLNENSVEAIINNNGAFGRFYERSPGSSATDLFSLVFKVGNSINIGYDAMSMTYNMKRRTTRAFLHGFLDHDSQSLIEYLKTCKDKLRFESPFLLPCRIYRKHRAKSEAYRVSIDDNLQRAEVEIGYAIPGVLDGTADPISLLRSGNIEFERINRRLTSCSTELCTVLHTGAFGKELGIFLRNTAQELGSKLYSPDNDGLSHNQTLVQEIEFTTNLYSSLLSQASNLRTRVENHIQLGHSLVAQEENRISRFVAEESARIAAATKGDSAAMKAISLVTMIFLPPTFVATFFSMSMFNWEPQGQDPGLVSKYLWIYWAVTIPLTVIVVVCWRLWMIKENRGFNTLPKRQEDEKSDRVSVADANHITPTAILMAEYSEAQKQQVRPYWRRRA</sequence>
<proteinExistence type="predicted"/>
<evidence type="ECO:0000256" key="3">
    <source>
        <dbReference type="ARBA" id="ARBA00022989"/>
    </source>
</evidence>
<dbReference type="AlphaFoldDB" id="A0A6A6JS24"/>
<feature type="transmembrane region" description="Helical" evidence="5">
    <location>
        <begin position="373"/>
        <end position="393"/>
    </location>
</feature>
<dbReference type="RefSeq" id="XP_033656901.1">
    <property type="nucleotide sequence ID" value="XM_033797692.1"/>
</dbReference>
<keyword evidence="7" id="KW-1185">Reference proteome</keyword>
<protein>
    <submittedName>
        <fullName evidence="6">Uncharacterized protein</fullName>
    </submittedName>
</protein>
<dbReference type="OrthoDB" id="1046782at2759"/>
<dbReference type="EMBL" id="ML986486">
    <property type="protein sequence ID" value="KAF2279362.1"/>
    <property type="molecule type" value="Genomic_DNA"/>
</dbReference>
<comment type="subcellular location">
    <subcellularLocation>
        <location evidence="1">Membrane</location>
        <topology evidence="1">Multi-pass membrane protein</topology>
    </subcellularLocation>
</comment>
<feature type="transmembrane region" description="Helical" evidence="5">
    <location>
        <begin position="413"/>
        <end position="433"/>
    </location>
</feature>
<name>A0A6A6JS24_WESOR</name>
<dbReference type="Proteomes" id="UP000800097">
    <property type="component" value="Unassembled WGS sequence"/>
</dbReference>
<gene>
    <name evidence="6" type="ORF">EI97DRAFT_430442</name>
</gene>
<dbReference type="GeneID" id="54550867"/>
<keyword evidence="2 5" id="KW-0812">Transmembrane</keyword>
<evidence type="ECO:0000256" key="4">
    <source>
        <dbReference type="ARBA" id="ARBA00023136"/>
    </source>
</evidence>
<evidence type="ECO:0000313" key="6">
    <source>
        <dbReference type="EMBL" id="KAF2279362.1"/>
    </source>
</evidence>
<evidence type="ECO:0000256" key="1">
    <source>
        <dbReference type="ARBA" id="ARBA00004141"/>
    </source>
</evidence>
<evidence type="ECO:0000256" key="2">
    <source>
        <dbReference type="ARBA" id="ARBA00022692"/>
    </source>
</evidence>
<organism evidence="6 7">
    <name type="scientific">Westerdykella ornata</name>
    <dbReference type="NCBI Taxonomy" id="318751"/>
    <lineage>
        <taxon>Eukaryota</taxon>
        <taxon>Fungi</taxon>
        <taxon>Dikarya</taxon>
        <taxon>Ascomycota</taxon>
        <taxon>Pezizomycotina</taxon>
        <taxon>Dothideomycetes</taxon>
        <taxon>Pleosporomycetidae</taxon>
        <taxon>Pleosporales</taxon>
        <taxon>Sporormiaceae</taxon>
        <taxon>Westerdykella</taxon>
    </lineage>
</organism>
<evidence type="ECO:0000313" key="7">
    <source>
        <dbReference type="Proteomes" id="UP000800097"/>
    </source>
</evidence>